<comment type="similarity">
    <text evidence="1">Belongs to the tumor necrosis factor family.</text>
</comment>
<comment type="caution">
    <text evidence="3">The sequence shown here is derived from an EMBL/GenBank/DDBJ whole genome shotgun (WGS) entry which is preliminary data.</text>
</comment>
<evidence type="ECO:0000256" key="1">
    <source>
        <dbReference type="ARBA" id="ARBA00008670"/>
    </source>
</evidence>
<gene>
    <name evidence="3" type="ORF">DPMN_093902</name>
</gene>
<dbReference type="InterPro" id="IPR006052">
    <property type="entry name" value="TNF_dom"/>
</dbReference>
<keyword evidence="4" id="KW-1185">Reference proteome</keyword>
<protein>
    <recommendedName>
        <fullName evidence="2">THD domain-containing protein</fullName>
    </recommendedName>
</protein>
<reference evidence="3" key="2">
    <citation type="submission" date="2020-11" db="EMBL/GenBank/DDBJ databases">
        <authorList>
            <person name="McCartney M.A."/>
            <person name="Auch B."/>
            <person name="Kono T."/>
            <person name="Mallez S."/>
            <person name="Becker A."/>
            <person name="Gohl D.M."/>
            <person name="Silverstein K.A.T."/>
            <person name="Koren S."/>
            <person name="Bechman K.B."/>
            <person name="Herman A."/>
            <person name="Abrahante J.E."/>
            <person name="Garbe J."/>
        </authorList>
    </citation>
    <scope>NUCLEOTIDE SEQUENCE</scope>
    <source>
        <strain evidence="3">Duluth1</strain>
        <tissue evidence="3">Whole animal</tissue>
    </source>
</reference>
<organism evidence="3 4">
    <name type="scientific">Dreissena polymorpha</name>
    <name type="common">Zebra mussel</name>
    <name type="synonym">Mytilus polymorpha</name>
    <dbReference type="NCBI Taxonomy" id="45954"/>
    <lineage>
        <taxon>Eukaryota</taxon>
        <taxon>Metazoa</taxon>
        <taxon>Spiralia</taxon>
        <taxon>Lophotrochozoa</taxon>
        <taxon>Mollusca</taxon>
        <taxon>Bivalvia</taxon>
        <taxon>Autobranchia</taxon>
        <taxon>Heteroconchia</taxon>
        <taxon>Euheterodonta</taxon>
        <taxon>Imparidentia</taxon>
        <taxon>Neoheterodontei</taxon>
        <taxon>Myida</taxon>
        <taxon>Dreissenoidea</taxon>
        <taxon>Dreissenidae</taxon>
        <taxon>Dreissena</taxon>
    </lineage>
</organism>
<proteinExistence type="inferred from homology"/>
<evidence type="ECO:0000259" key="2">
    <source>
        <dbReference type="Pfam" id="PF00229"/>
    </source>
</evidence>
<dbReference type="InterPro" id="IPR008983">
    <property type="entry name" value="Tumour_necrosis_fac-like_dom"/>
</dbReference>
<dbReference type="Proteomes" id="UP000828390">
    <property type="component" value="Unassembled WGS sequence"/>
</dbReference>
<dbReference type="AlphaFoldDB" id="A0A9D4L4F3"/>
<evidence type="ECO:0000313" key="3">
    <source>
        <dbReference type="EMBL" id="KAH3851421.1"/>
    </source>
</evidence>
<dbReference type="Pfam" id="PF00229">
    <property type="entry name" value="TNF"/>
    <property type="match status" value="1"/>
</dbReference>
<name>A0A9D4L4F3_DREPO</name>
<dbReference type="GO" id="GO:0005164">
    <property type="term" value="F:tumor necrosis factor receptor binding"/>
    <property type="evidence" value="ECO:0007669"/>
    <property type="project" value="InterPro"/>
</dbReference>
<dbReference type="EMBL" id="JAIWYP010000003">
    <property type="protein sequence ID" value="KAH3851421.1"/>
    <property type="molecule type" value="Genomic_DNA"/>
</dbReference>
<dbReference type="GO" id="GO:0006955">
    <property type="term" value="P:immune response"/>
    <property type="evidence" value="ECO:0007669"/>
    <property type="project" value="InterPro"/>
</dbReference>
<accession>A0A9D4L4F3</accession>
<sequence>MRANANTSLLQGSNVCVPCRDLLWERERDEAIEDRVANLRTDAKDACCGETADIISLMNIANVKSIFFKNAIGSPLGMFYLACGKDNLYSLSLPEAKVVGVVDFLPTNGDFHRVLWNKNGRTTTKGGLMHLELEGELFIRRPGKYFVYVNLQLMSNQSGIVTSDDHVIVTLKLSVLSHHYGYARTVSEETQSSYRMSNFTKSRKFGALFDFHEYDRISVLISHPELIGLNVSDNYMYAIYQE</sequence>
<evidence type="ECO:0000313" key="4">
    <source>
        <dbReference type="Proteomes" id="UP000828390"/>
    </source>
</evidence>
<reference evidence="3" key="1">
    <citation type="journal article" date="2019" name="bioRxiv">
        <title>The Genome of the Zebra Mussel, Dreissena polymorpha: A Resource for Invasive Species Research.</title>
        <authorList>
            <person name="McCartney M.A."/>
            <person name="Auch B."/>
            <person name="Kono T."/>
            <person name="Mallez S."/>
            <person name="Zhang Y."/>
            <person name="Obille A."/>
            <person name="Becker A."/>
            <person name="Abrahante J.E."/>
            <person name="Garbe J."/>
            <person name="Badalamenti J.P."/>
            <person name="Herman A."/>
            <person name="Mangelson H."/>
            <person name="Liachko I."/>
            <person name="Sullivan S."/>
            <person name="Sone E.D."/>
            <person name="Koren S."/>
            <person name="Silverstein K.A.T."/>
            <person name="Beckman K.B."/>
            <person name="Gohl D.M."/>
        </authorList>
    </citation>
    <scope>NUCLEOTIDE SEQUENCE</scope>
    <source>
        <strain evidence="3">Duluth1</strain>
        <tissue evidence="3">Whole animal</tissue>
    </source>
</reference>
<dbReference type="Gene3D" id="2.60.120.40">
    <property type="match status" value="1"/>
</dbReference>
<dbReference type="SUPFAM" id="SSF49842">
    <property type="entry name" value="TNF-like"/>
    <property type="match status" value="1"/>
</dbReference>
<feature type="domain" description="THD" evidence="2">
    <location>
        <begin position="116"/>
        <end position="235"/>
    </location>
</feature>
<dbReference type="GO" id="GO:0016020">
    <property type="term" value="C:membrane"/>
    <property type="evidence" value="ECO:0007669"/>
    <property type="project" value="InterPro"/>
</dbReference>